<evidence type="ECO:0000313" key="1">
    <source>
        <dbReference type="EMBL" id="MBM7840853.1"/>
    </source>
</evidence>
<comment type="caution">
    <text evidence="1">The sequence shown here is derived from an EMBL/GenBank/DDBJ whole genome shotgun (WGS) entry which is preliminary data.</text>
</comment>
<gene>
    <name evidence="1" type="ORF">JOC54_004146</name>
</gene>
<organism evidence="1 2">
    <name type="scientific">Shouchella xiaoxiensis</name>
    <dbReference type="NCBI Taxonomy" id="766895"/>
    <lineage>
        <taxon>Bacteria</taxon>
        <taxon>Bacillati</taxon>
        <taxon>Bacillota</taxon>
        <taxon>Bacilli</taxon>
        <taxon>Bacillales</taxon>
        <taxon>Bacillaceae</taxon>
        <taxon>Shouchella</taxon>
    </lineage>
</organism>
<accession>A0ABS2SZA8</accession>
<proteinExistence type="predicted"/>
<evidence type="ECO:0000313" key="2">
    <source>
        <dbReference type="Proteomes" id="UP001179280"/>
    </source>
</evidence>
<keyword evidence="2" id="KW-1185">Reference proteome</keyword>
<dbReference type="EMBL" id="JAFBCV010000018">
    <property type="protein sequence ID" value="MBM7840853.1"/>
    <property type="molecule type" value="Genomic_DNA"/>
</dbReference>
<dbReference type="RefSeq" id="WP_035421366.1">
    <property type="nucleotide sequence ID" value="NZ_JAFBCV010000018.1"/>
</dbReference>
<sequence length="77" mass="9089">MLGLLLSEIEIKEVEYIVKRELEELLLDLTDERIDGVVKKVMIEKYDIIYNIYKKVAPPNQHAQYAMSLNDFAKKKF</sequence>
<dbReference type="Proteomes" id="UP001179280">
    <property type="component" value="Unassembled WGS sequence"/>
</dbReference>
<protein>
    <submittedName>
        <fullName evidence="1">Uncharacterized protein</fullName>
    </submittedName>
</protein>
<name>A0ABS2SZA8_9BACI</name>
<reference evidence="1" key="1">
    <citation type="submission" date="2021-01" db="EMBL/GenBank/DDBJ databases">
        <title>Genomic Encyclopedia of Type Strains, Phase IV (KMG-IV): sequencing the most valuable type-strain genomes for metagenomic binning, comparative biology and taxonomic classification.</title>
        <authorList>
            <person name="Goeker M."/>
        </authorList>
    </citation>
    <scope>NUCLEOTIDE SEQUENCE</scope>
    <source>
        <strain evidence="1">DSM 21943</strain>
    </source>
</reference>